<feature type="domain" description="5'-3' DNA helicase ZGRF1-like N-terminal" evidence="2">
    <location>
        <begin position="7"/>
        <end position="73"/>
    </location>
</feature>
<evidence type="ECO:0000313" key="3">
    <source>
        <dbReference type="EMBL" id="NXA30918.1"/>
    </source>
</evidence>
<evidence type="ECO:0000313" key="4">
    <source>
        <dbReference type="Proteomes" id="UP000533954"/>
    </source>
</evidence>
<proteinExistence type="predicted"/>
<dbReference type="Pfam" id="PF10382">
    <property type="entry name" value="ZGRF1-like_N"/>
    <property type="match status" value="1"/>
</dbReference>
<dbReference type="InterPro" id="IPR018838">
    <property type="entry name" value="ZGRF1-like_N"/>
</dbReference>
<evidence type="ECO:0000256" key="1">
    <source>
        <dbReference type="SAM" id="MobiDB-lite"/>
    </source>
</evidence>
<protein>
    <submittedName>
        <fullName evidence="3">ZGRF1 protein</fullName>
    </submittedName>
</protein>
<comment type="caution">
    <text evidence="3">The sequence shown here is derived from an EMBL/GenBank/DDBJ whole genome shotgun (WGS) entry which is preliminary data.</text>
</comment>
<keyword evidence="4" id="KW-1185">Reference proteome</keyword>
<dbReference type="EMBL" id="VZSX01000002">
    <property type="protein sequence ID" value="NXA30918.1"/>
    <property type="molecule type" value="Genomic_DNA"/>
</dbReference>
<organism evidence="3 4">
    <name type="scientific">Eudromia elegans</name>
    <name type="common">Elegant crested-tinamou</name>
    <dbReference type="NCBI Taxonomy" id="8805"/>
    <lineage>
        <taxon>Eukaryota</taxon>
        <taxon>Metazoa</taxon>
        <taxon>Chordata</taxon>
        <taxon>Craniata</taxon>
        <taxon>Vertebrata</taxon>
        <taxon>Euteleostomi</taxon>
        <taxon>Archelosauria</taxon>
        <taxon>Archosauria</taxon>
        <taxon>Dinosauria</taxon>
        <taxon>Saurischia</taxon>
        <taxon>Theropoda</taxon>
        <taxon>Coelurosauria</taxon>
        <taxon>Aves</taxon>
        <taxon>Palaeognathae</taxon>
        <taxon>Tinamiformes</taxon>
        <taxon>Tinamidae</taxon>
        <taxon>Eudromia</taxon>
    </lineage>
</organism>
<feature type="non-terminal residue" evidence="3">
    <location>
        <position position="1"/>
    </location>
</feature>
<dbReference type="PANTHER" id="PTHR28535">
    <property type="entry name" value="ZINC FINGER GRF-TYPE CONTAINING 1"/>
    <property type="match status" value="1"/>
</dbReference>
<reference evidence="3 4" key="1">
    <citation type="submission" date="2019-09" db="EMBL/GenBank/DDBJ databases">
        <title>Bird 10,000 Genomes (B10K) Project - Family phase.</title>
        <authorList>
            <person name="Zhang G."/>
        </authorList>
    </citation>
    <scope>NUCLEOTIDE SEQUENCE [LARGE SCALE GENOMIC DNA]</scope>
    <source>
        <strain evidence="3">B10K-LSUMZ-16893</strain>
    </source>
</reference>
<feature type="non-terminal residue" evidence="3">
    <location>
        <position position="718"/>
    </location>
</feature>
<dbReference type="GO" id="GO:0005634">
    <property type="term" value="C:nucleus"/>
    <property type="evidence" value="ECO:0007669"/>
    <property type="project" value="TreeGrafter"/>
</dbReference>
<dbReference type="InterPro" id="IPR052800">
    <property type="entry name" value="DNA_Repair_Helicase_ZGRF1"/>
</dbReference>
<feature type="region of interest" description="Disordered" evidence="1">
    <location>
        <begin position="413"/>
        <end position="469"/>
    </location>
</feature>
<sequence length="718" mass="79547">IFTHLNQVLYTHQKMKKSKTWQDGILRFRTGGNKAVLFDDKGQCLDSMFIKSQLNAGDNLESERYLITIEAVKLDEKSSEDQPRKAETPAVHRNVVKPSGLPLRHLPVGLKRKFTGFQGPRQVEKKILTEEDKEKATVLPLSEQYQGSFPSKFYITSPLFSTICKKDTDANLSTNFDEEVYKNSDKEHTSSTSLFSAPFLGMCEDTEKRNSDQPIVKPEYSAITEHTKTTSHVAVSQNIRSTAQIIALLKSKPAQSCRELATSAITECHPRFQTSENTSGFSNQNSTSLPSFSGDHDTRLDQNIQQNIFAEATVSDKREWDAEMLLNSAEQTYNEDFVRQRHDGKANNLSQDLQEHFNTKTLHPGKMCACQMTDSQFASSLSDISYSGSPAESAALEIDTSSSRKHSVINSLTESQNGLQARHSSETASSKLELSEDMASSRLEAGKEELSTHDREKTSGNPSTGGIPLLPCDNNVGDAGRAAEDSVSPTRIEKKYLDGKNTPKELNESQLNVETRTSKKDLDGCATNTINDKPIKGKDSNSCISASRMISATDERTEEGVLPLGCTKSQYIDLECFQGTRNGDVTPGSPLSQKSDASYCSLKHDAEDQQNLFDIFCKEDPVISRSAIYPLGKGHSSPEETEIGETEFENIENINSLHDAYEGERIGMDCLKSTAFVEKSSELPDLVNNIALFRALTEHSTALESLQKIQENSSLLYE</sequence>
<gene>
    <name evidence="3" type="primary">Zgrf1_1</name>
    <name evidence="3" type="ORF">EUDELE_R00123</name>
</gene>
<accession>A0A7K7UPS6</accession>
<dbReference type="Proteomes" id="UP000533954">
    <property type="component" value="Unassembled WGS sequence"/>
</dbReference>
<dbReference type="AlphaFoldDB" id="A0A7K7UPS6"/>
<dbReference type="GO" id="GO:0035861">
    <property type="term" value="C:site of double-strand break"/>
    <property type="evidence" value="ECO:0007669"/>
    <property type="project" value="TreeGrafter"/>
</dbReference>
<dbReference type="GO" id="GO:0006302">
    <property type="term" value="P:double-strand break repair"/>
    <property type="evidence" value="ECO:0007669"/>
    <property type="project" value="TreeGrafter"/>
</dbReference>
<feature type="compositionally biased region" description="Basic and acidic residues" evidence="1">
    <location>
        <begin position="444"/>
        <end position="458"/>
    </location>
</feature>
<name>A0A7K7UPS6_EUDEL</name>
<dbReference type="OrthoDB" id="6513042at2759"/>
<dbReference type="PANTHER" id="PTHR28535:SF1">
    <property type="entry name" value="PROTEIN ZGRF1"/>
    <property type="match status" value="1"/>
</dbReference>
<evidence type="ECO:0000259" key="2">
    <source>
        <dbReference type="Pfam" id="PF10382"/>
    </source>
</evidence>